<dbReference type="InterPro" id="IPR032675">
    <property type="entry name" value="LRR_dom_sf"/>
</dbReference>
<proteinExistence type="predicted"/>
<dbReference type="Gene3D" id="3.80.10.10">
    <property type="entry name" value="Ribonuclease Inhibitor"/>
    <property type="match status" value="1"/>
</dbReference>
<evidence type="ECO:0008006" key="3">
    <source>
        <dbReference type="Google" id="ProtNLM"/>
    </source>
</evidence>
<name>A0A6H5I6Q9_9HYME</name>
<dbReference type="AlphaFoldDB" id="A0A6H5I6Q9"/>
<organism evidence="1 2">
    <name type="scientific">Trichogramma brassicae</name>
    <dbReference type="NCBI Taxonomy" id="86971"/>
    <lineage>
        <taxon>Eukaryota</taxon>
        <taxon>Metazoa</taxon>
        <taxon>Ecdysozoa</taxon>
        <taxon>Arthropoda</taxon>
        <taxon>Hexapoda</taxon>
        <taxon>Insecta</taxon>
        <taxon>Pterygota</taxon>
        <taxon>Neoptera</taxon>
        <taxon>Endopterygota</taxon>
        <taxon>Hymenoptera</taxon>
        <taxon>Apocrita</taxon>
        <taxon>Proctotrupomorpha</taxon>
        <taxon>Chalcidoidea</taxon>
        <taxon>Trichogrammatidae</taxon>
        <taxon>Trichogramma</taxon>
    </lineage>
</organism>
<protein>
    <recommendedName>
        <fullName evidence="3">F-box domain-containing protein</fullName>
    </recommendedName>
</protein>
<dbReference type="SUPFAM" id="SSF52047">
    <property type="entry name" value="RNI-like"/>
    <property type="match status" value="1"/>
</dbReference>
<evidence type="ECO:0000313" key="2">
    <source>
        <dbReference type="Proteomes" id="UP000479190"/>
    </source>
</evidence>
<dbReference type="GO" id="GO:0031146">
    <property type="term" value="P:SCF-dependent proteasomal ubiquitin-dependent protein catabolic process"/>
    <property type="evidence" value="ECO:0007669"/>
    <property type="project" value="TreeGrafter"/>
</dbReference>
<reference evidence="1 2" key="1">
    <citation type="submission" date="2020-02" db="EMBL/GenBank/DDBJ databases">
        <authorList>
            <person name="Ferguson B K."/>
        </authorList>
    </citation>
    <scope>NUCLEOTIDE SEQUENCE [LARGE SCALE GENOMIC DNA]</scope>
</reference>
<keyword evidence="2" id="KW-1185">Reference proteome</keyword>
<gene>
    <name evidence="1" type="ORF">TBRA_LOCUS4094</name>
</gene>
<dbReference type="PANTHER" id="PTHR13318:SF75">
    <property type="entry name" value="COI1 F-BOX DOMAIN-CONTAINING PROTEIN"/>
    <property type="match status" value="1"/>
</dbReference>
<dbReference type="OrthoDB" id="549243at2759"/>
<accession>A0A6H5I6Q9</accession>
<dbReference type="EMBL" id="CADCXV010000667">
    <property type="protein sequence ID" value="CAB0032147.1"/>
    <property type="molecule type" value="Genomic_DNA"/>
</dbReference>
<evidence type="ECO:0000313" key="1">
    <source>
        <dbReference type="EMBL" id="CAB0032147.1"/>
    </source>
</evidence>
<dbReference type="PANTHER" id="PTHR13318">
    <property type="entry name" value="PARTNER OF PAIRED, ISOFORM B-RELATED"/>
    <property type="match status" value="1"/>
</dbReference>
<dbReference type="GO" id="GO:0019005">
    <property type="term" value="C:SCF ubiquitin ligase complex"/>
    <property type="evidence" value="ECO:0007669"/>
    <property type="project" value="TreeGrafter"/>
</dbReference>
<sequence length="576" mass="65398">MFPRSDPSSLDARCPKLKDTCASIETITYFAHTPSRKLESPTNTWKRKILGCAVHCAPKQLSRIALKREFSRYSDIQSQASIWYYSQALQNAGFNFSKFSVLFLRLSVKNRRAVESLKFTKNIENNVYPTTYLVSGQRILGCSCNAGPNRSIHQSLIYRSHRSRGKSNFLSTLSRTFFSTLRSRESCLLAFSRSTHGLPAYFCISRNRRGRSKGTRYNSSTRENYASSASVRFMGSKALFTIVKRYCPQLTSIDITGLVSTREGIEFLAKNYKNVTNLAIGYCRENCEAAFSLLFENAQQLKSLRMKNVQISGSCFLNLPTNIVEELNLENLYVTSPVDFCQAFEKLESLKTVILRRDVILPKYLNQILVSMTQKSQLKSLIFDNYMMLANPNYSFVGNLSSIETLEFRAPNMLNDHFLKLVACHCKNLKRAVFADSPEVSDLGFGKITSLPKLEYLEVRGMRNITDSTFHNMQSVQSFKCVSCCELKSAGIARLIESSRSLGFLEIRNCRMINGHELVSSAVSALKTRNNDHILTICLEKKISEPRAYRVADNLLVIEEVMREYLSSDFDVFALT</sequence>
<dbReference type="Proteomes" id="UP000479190">
    <property type="component" value="Unassembled WGS sequence"/>
</dbReference>